<evidence type="ECO:0000313" key="4">
    <source>
        <dbReference type="Proteomes" id="UP001188597"/>
    </source>
</evidence>
<accession>A0AA88VQK5</accession>
<dbReference type="SUPFAM" id="SSF56112">
    <property type="entry name" value="Protein kinase-like (PK-like)"/>
    <property type="match status" value="1"/>
</dbReference>
<proteinExistence type="predicted"/>
<dbReference type="PANTHER" id="PTHR48011:SF18">
    <property type="entry name" value="MITOGEN-ACTIVATED PROTEIN KINASE KINASE KINASE 19-RELATED"/>
    <property type="match status" value="1"/>
</dbReference>
<name>A0AA88VQK5_9ASTE</name>
<dbReference type="PANTHER" id="PTHR48011">
    <property type="entry name" value="CCR4-NOT TRANSCRIPTIONAL COMPLEX SUBUNIT CAF120-RELATED"/>
    <property type="match status" value="1"/>
</dbReference>
<evidence type="ECO:0000313" key="3">
    <source>
        <dbReference type="EMBL" id="KAK3013496.1"/>
    </source>
</evidence>
<dbReference type="InterPro" id="IPR017441">
    <property type="entry name" value="Protein_kinase_ATP_BS"/>
</dbReference>
<dbReference type="AlphaFoldDB" id="A0AA88VQK5"/>
<feature type="domain" description="Protein kinase" evidence="2">
    <location>
        <begin position="3"/>
        <end position="217"/>
    </location>
</feature>
<dbReference type="InterPro" id="IPR011009">
    <property type="entry name" value="Kinase-like_dom_sf"/>
</dbReference>
<dbReference type="Gene3D" id="1.10.510.10">
    <property type="entry name" value="Transferase(Phosphotransferase) domain 1"/>
    <property type="match status" value="1"/>
</dbReference>
<dbReference type="PROSITE" id="PS50011">
    <property type="entry name" value="PROTEIN_KINASE_DOM"/>
    <property type="match status" value="1"/>
</dbReference>
<keyword evidence="1" id="KW-0547">Nucleotide-binding</keyword>
<feature type="binding site" evidence="1">
    <location>
        <position position="36"/>
    </location>
    <ligand>
        <name>ATP</name>
        <dbReference type="ChEBI" id="CHEBI:30616"/>
    </ligand>
</feature>
<reference evidence="3" key="1">
    <citation type="submission" date="2022-12" db="EMBL/GenBank/DDBJ databases">
        <title>Draft genome assemblies for two species of Escallonia (Escalloniales).</title>
        <authorList>
            <person name="Chanderbali A."/>
            <person name="Dervinis C."/>
            <person name="Anghel I."/>
            <person name="Soltis D."/>
            <person name="Soltis P."/>
            <person name="Zapata F."/>
        </authorList>
    </citation>
    <scope>NUCLEOTIDE SEQUENCE</scope>
    <source>
        <strain evidence="3">UCBG64.0493</strain>
        <tissue evidence="3">Leaf</tissue>
    </source>
</reference>
<dbReference type="PROSITE" id="PS00107">
    <property type="entry name" value="PROTEIN_KINASE_ATP"/>
    <property type="match status" value="1"/>
</dbReference>
<sequence length="217" mass="24070">MEWVRGDRVGHGSFGTVNLAVPRSQNPEFPPLMAVKSCSASHSASLMNEKLILDELRNCSPQIIQCFGDDFSLENGEKLYNILLEFASGGALADKLKSSCDRRFLESDVRWYTKSILKGLLSIHQRGGPFDFPDGVSTKSSVTCSINSLPSAECLPEYDAWFQIQDEFSWSTASSISPSTRLRQLVSDGSPDWSVSDNWTTVSFMGKMRNKVGNLQK</sequence>
<dbReference type="Pfam" id="PF00069">
    <property type="entry name" value="Pkinase"/>
    <property type="match status" value="1"/>
</dbReference>
<dbReference type="InterPro" id="IPR000719">
    <property type="entry name" value="Prot_kinase_dom"/>
</dbReference>
<evidence type="ECO:0000259" key="2">
    <source>
        <dbReference type="PROSITE" id="PS50011"/>
    </source>
</evidence>
<dbReference type="EMBL" id="JAVXUP010001294">
    <property type="protein sequence ID" value="KAK3013496.1"/>
    <property type="molecule type" value="Genomic_DNA"/>
</dbReference>
<dbReference type="InterPro" id="IPR052751">
    <property type="entry name" value="Plant_MAPKKK"/>
</dbReference>
<dbReference type="GO" id="GO:0005524">
    <property type="term" value="F:ATP binding"/>
    <property type="evidence" value="ECO:0007669"/>
    <property type="project" value="UniProtKB-UniRule"/>
</dbReference>
<organism evidence="3 4">
    <name type="scientific">Escallonia herrerae</name>
    <dbReference type="NCBI Taxonomy" id="1293975"/>
    <lineage>
        <taxon>Eukaryota</taxon>
        <taxon>Viridiplantae</taxon>
        <taxon>Streptophyta</taxon>
        <taxon>Embryophyta</taxon>
        <taxon>Tracheophyta</taxon>
        <taxon>Spermatophyta</taxon>
        <taxon>Magnoliopsida</taxon>
        <taxon>eudicotyledons</taxon>
        <taxon>Gunneridae</taxon>
        <taxon>Pentapetalae</taxon>
        <taxon>asterids</taxon>
        <taxon>campanulids</taxon>
        <taxon>Escalloniales</taxon>
        <taxon>Escalloniaceae</taxon>
        <taxon>Escallonia</taxon>
    </lineage>
</organism>
<dbReference type="SMART" id="SM00220">
    <property type="entry name" value="S_TKc"/>
    <property type="match status" value="1"/>
</dbReference>
<keyword evidence="1" id="KW-0067">ATP-binding</keyword>
<comment type="caution">
    <text evidence="3">The sequence shown here is derived from an EMBL/GenBank/DDBJ whole genome shotgun (WGS) entry which is preliminary data.</text>
</comment>
<gene>
    <name evidence="3" type="ORF">RJ639_010315</name>
</gene>
<evidence type="ECO:0000256" key="1">
    <source>
        <dbReference type="PROSITE-ProRule" id="PRU10141"/>
    </source>
</evidence>
<keyword evidence="4" id="KW-1185">Reference proteome</keyword>
<dbReference type="Proteomes" id="UP001188597">
    <property type="component" value="Unassembled WGS sequence"/>
</dbReference>
<protein>
    <recommendedName>
        <fullName evidence="2">Protein kinase domain-containing protein</fullName>
    </recommendedName>
</protein>
<dbReference type="GO" id="GO:0007165">
    <property type="term" value="P:signal transduction"/>
    <property type="evidence" value="ECO:0007669"/>
    <property type="project" value="TreeGrafter"/>
</dbReference>
<dbReference type="GO" id="GO:0004672">
    <property type="term" value="F:protein kinase activity"/>
    <property type="evidence" value="ECO:0007669"/>
    <property type="project" value="InterPro"/>
</dbReference>